<reference evidence="2 3" key="1">
    <citation type="submission" date="2022-05" db="EMBL/GenBank/DDBJ databases">
        <title>Genome Sequencing of Bee-Associated Microbes.</title>
        <authorList>
            <person name="Dunlap C."/>
        </authorList>
    </citation>
    <scope>NUCLEOTIDE SEQUENCE [LARGE SCALE GENOMIC DNA]</scope>
    <source>
        <strain evidence="2 3">NRRL NRS-1438</strain>
    </source>
</reference>
<feature type="transmembrane region" description="Helical" evidence="1">
    <location>
        <begin position="181"/>
        <end position="198"/>
    </location>
</feature>
<gene>
    <name evidence="2" type="ORF">M5X09_26520</name>
</gene>
<organism evidence="2 3">
    <name type="scientific">Paenibacillus apiarius</name>
    <dbReference type="NCBI Taxonomy" id="46240"/>
    <lineage>
        <taxon>Bacteria</taxon>
        <taxon>Bacillati</taxon>
        <taxon>Bacillota</taxon>
        <taxon>Bacilli</taxon>
        <taxon>Bacillales</taxon>
        <taxon>Paenibacillaceae</taxon>
        <taxon>Paenibacillus</taxon>
    </lineage>
</organism>
<keyword evidence="1" id="KW-0472">Membrane</keyword>
<feature type="transmembrane region" description="Helical" evidence="1">
    <location>
        <begin position="285"/>
        <end position="306"/>
    </location>
</feature>
<feature type="transmembrane region" description="Helical" evidence="1">
    <location>
        <begin position="543"/>
        <end position="562"/>
    </location>
</feature>
<feature type="transmembrane region" description="Helical" evidence="1">
    <location>
        <begin position="369"/>
        <end position="398"/>
    </location>
</feature>
<feature type="transmembrane region" description="Helical" evidence="1">
    <location>
        <begin position="476"/>
        <end position="496"/>
    </location>
</feature>
<feature type="transmembrane region" description="Helical" evidence="1">
    <location>
        <begin position="318"/>
        <end position="337"/>
    </location>
</feature>
<protein>
    <recommendedName>
        <fullName evidence="4">Glycosyltransferase RgtA/B/C/D-like domain-containing protein</fullName>
    </recommendedName>
</protein>
<name>A0ABT4E101_9BACL</name>
<accession>A0ABT4E101</accession>
<evidence type="ECO:0008006" key="4">
    <source>
        <dbReference type="Google" id="ProtNLM"/>
    </source>
</evidence>
<feature type="transmembrane region" description="Helical" evidence="1">
    <location>
        <begin position="343"/>
        <end position="362"/>
    </location>
</feature>
<sequence length="765" mass="87178">MLRKDNKKIYLFISVLIICISLLLPLFHSIYSSVVQTITTEYYNIEAVGEIIQGTEITEDIYIPSGVKKYRIMFATYIRNNVGHVKVEIHQGDRILEELVDVSSLADNAMHEFNMDMSQLKEGQAKLVIRGVDGSSGNAITVYKSQDTSLGKISVNGIEDNAGIIQSFTYHSYDYIVKMKIAFSIIVILCIVGVLYIINFREETAKNSIALFSLAFVTIFSMLNVKAPILTFAAETYAELGTNFYINGLKKGFFENIFITDAGYLPLLQRSISLFIIKVLNLSHYNAVVIMQNVAIAFVSAVSALFCLNKFSEYGSRIFRFTICITVGTCALVVTYYDSHSFINFSYYGLVWIILMSMMDLNSVSKWKAICIIVISGLICISKSYFVILIPIVIFIYLVKRKRLSLRDKGYLLSILIGNVIQLLYTVRNINQWVKPTGSYSFDLMDILQRTTYNVVQQIIYIVYPKITNLNNVAHLNIIFTLIVIIGVGICVYKVVTFPNKRHLLLLSLVLLIFGTTMFNVVTTVWGGDYNWLKTHGEILTRHALFIQIGLVFIIVNIIYVIKQNVQSKLQEDAAMNVLLEKGYAKKLFCLIYIAAALLFSIRYTIFDNNTIESNRMSASDWKAYSNFLDEDSYVIPINPYPWMMIENCDLYIVGPTNLVPWLATNQVVDAGIPQIHELVLNDELDISYLFTTRLRENNHNKLMMIGYDKNDHQVTQVLQVNEVNRKYIGFKLDAGSKIKKIRFFDENMNEAFVKPEVFLGIKTK</sequence>
<dbReference type="EMBL" id="JAMDLW010000060">
    <property type="protein sequence ID" value="MCY9523160.1"/>
    <property type="molecule type" value="Genomic_DNA"/>
</dbReference>
<keyword evidence="1" id="KW-0812">Transmembrane</keyword>
<dbReference type="Proteomes" id="UP001207626">
    <property type="component" value="Unassembled WGS sequence"/>
</dbReference>
<keyword evidence="1" id="KW-1133">Transmembrane helix</keyword>
<proteinExistence type="predicted"/>
<feature type="transmembrane region" description="Helical" evidence="1">
    <location>
        <begin position="503"/>
        <end position="523"/>
    </location>
</feature>
<comment type="caution">
    <text evidence="2">The sequence shown here is derived from an EMBL/GenBank/DDBJ whole genome shotgun (WGS) entry which is preliminary data.</text>
</comment>
<evidence type="ECO:0000313" key="3">
    <source>
        <dbReference type="Proteomes" id="UP001207626"/>
    </source>
</evidence>
<feature type="transmembrane region" description="Helical" evidence="1">
    <location>
        <begin position="410"/>
        <end position="427"/>
    </location>
</feature>
<evidence type="ECO:0000313" key="2">
    <source>
        <dbReference type="EMBL" id="MCY9523160.1"/>
    </source>
</evidence>
<feature type="transmembrane region" description="Helical" evidence="1">
    <location>
        <begin position="588"/>
        <end position="607"/>
    </location>
</feature>
<feature type="transmembrane region" description="Helical" evidence="1">
    <location>
        <begin position="210"/>
        <end position="234"/>
    </location>
</feature>
<keyword evidence="3" id="KW-1185">Reference proteome</keyword>
<dbReference type="RefSeq" id="WP_087434074.1">
    <property type="nucleotide sequence ID" value="NZ_JAMDLV010000073.1"/>
</dbReference>
<feature type="transmembrane region" description="Helical" evidence="1">
    <location>
        <begin position="9"/>
        <end position="31"/>
    </location>
</feature>
<evidence type="ECO:0000256" key="1">
    <source>
        <dbReference type="SAM" id="Phobius"/>
    </source>
</evidence>